<dbReference type="Gene3D" id="2.40.40.10">
    <property type="entry name" value="RlpA-like domain"/>
    <property type="match status" value="1"/>
</dbReference>
<dbReference type="PANTHER" id="PTHR34183:SF1">
    <property type="entry name" value="ENDOLYTIC PEPTIDOGLYCAN TRANSGLYCOSYLASE RLPA"/>
    <property type="match status" value="1"/>
</dbReference>
<feature type="domain" description="RlpA-like protein double-psi beta-barrel" evidence="6">
    <location>
        <begin position="7"/>
        <end position="95"/>
    </location>
</feature>
<evidence type="ECO:0000256" key="2">
    <source>
        <dbReference type="ARBA" id="ARBA00023316"/>
    </source>
</evidence>
<keyword evidence="1 3" id="KW-0456">Lyase</keyword>
<evidence type="ECO:0000313" key="8">
    <source>
        <dbReference type="Proteomes" id="UP001200470"/>
    </source>
</evidence>
<protein>
    <recommendedName>
        <fullName evidence="3">Probable endolytic peptidoglycan transglycosylase RlpA</fullName>
        <ecNumber evidence="3">4.2.2.-</ecNumber>
    </recommendedName>
</protein>
<dbReference type="HAMAP" id="MF_02071">
    <property type="entry name" value="RlpA"/>
    <property type="match status" value="1"/>
</dbReference>
<comment type="caution">
    <text evidence="7">The sequence shown here is derived from an EMBL/GenBank/DDBJ whole genome shotgun (WGS) entry which is preliminary data.</text>
</comment>
<reference evidence="7 8" key="1">
    <citation type="submission" date="2020-12" db="EMBL/GenBank/DDBJ databases">
        <title>Whole genome sequences of gut porcine anaerobes.</title>
        <authorList>
            <person name="Kubasova T."/>
            <person name="Jahodarova E."/>
            <person name="Rychlik I."/>
        </authorList>
    </citation>
    <scope>NUCLEOTIDE SEQUENCE [LARGE SCALE GENOMIC DNA]</scope>
    <source>
        <strain evidence="7 8">An925</strain>
    </source>
</reference>
<dbReference type="EMBL" id="JADYTN010000009">
    <property type="protein sequence ID" value="MCF2563524.1"/>
    <property type="molecule type" value="Genomic_DNA"/>
</dbReference>
<comment type="similarity">
    <text evidence="3 4">Belongs to the RlpA family.</text>
</comment>
<dbReference type="NCBIfam" id="TIGR00413">
    <property type="entry name" value="rlpA"/>
    <property type="match status" value="1"/>
</dbReference>
<gene>
    <name evidence="3" type="primary">rlpA</name>
    <name evidence="7" type="ORF">I6E12_05290</name>
</gene>
<feature type="region of interest" description="Disordered" evidence="5">
    <location>
        <begin position="1"/>
        <end position="27"/>
    </location>
</feature>
<evidence type="ECO:0000313" key="7">
    <source>
        <dbReference type="EMBL" id="MCF2563524.1"/>
    </source>
</evidence>
<proteinExistence type="inferred from homology"/>
<accession>A0ABS9CH17</accession>
<dbReference type="EC" id="4.2.2.-" evidence="3"/>
<dbReference type="InterPro" id="IPR012997">
    <property type="entry name" value="RplA"/>
</dbReference>
<dbReference type="InterPro" id="IPR009009">
    <property type="entry name" value="RlpA-like_DPBB"/>
</dbReference>
<dbReference type="SUPFAM" id="SSF50685">
    <property type="entry name" value="Barwin-like endoglucanases"/>
    <property type="match status" value="1"/>
</dbReference>
<evidence type="ECO:0000256" key="3">
    <source>
        <dbReference type="HAMAP-Rule" id="MF_02071"/>
    </source>
</evidence>
<name>A0ABS9CH17_9BACT</name>
<evidence type="ECO:0000256" key="4">
    <source>
        <dbReference type="RuleBase" id="RU003495"/>
    </source>
</evidence>
<organism evidence="7 8">
    <name type="scientific">Xylanibacter brevis</name>
    <dbReference type="NCBI Taxonomy" id="83231"/>
    <lineage>
        <taxon>Bacteria</taxon>
        <taxon>Pseudomonadati</taxon>
        <taxon>Bacteroidota</taxon>
        <taxon>Bacteroidia</taxon>
        <taxon>Bacteroidales</taxon>
        <taxon>Prevotellaceae</taxon>
        <taxon>Xylanibacter</taxon>
    </lineage>
</organism>
<evidence type="ECO:0000256" key="5">
    <source>
        <dbReference type="SAM" id="MobiDB-lite"/>
    </source>
</evidence>
<evidence type="ECO:0000256" key="1">
    <source>
        <dbReference type="ARBA" id="ARBA00023239"/>
    </source>
</evidence>
<dbReference type="PANTHER" id="PTHR34183">
    <property type="entry name" value="ENDOLYTIC PEPTIDOGLYCAN TRANSGLYCOSYLASE RLPA"/>
    <property type="match status" value="1"/>
</dbReference>
<feature type="region of interest" description="Disordered" evidence="5">
    <location>
        <begin position="128"/>
        <end position="207"/>
    </location>
</feature>
<sequence length="207" mass="22430">MPSAAQQKGKATFYSKRANGSRTASGERIHSDSLVCAHRTHPFGTLLKVRNPANGKEVVVRVIDRGPFSRGRVIDLSYRAARELGIVAQGVAMVEVSVYKRKVEIPFKPDDGFDVPELDLEMTESDDKIVPQWQDEDEKTVAVPAKKTAGKSTGKSAMHPNKATEKVSGKSATSHSKGTGKASGRSAAHTSKSAVHKVQPVEKQKKR</sequence>
<dbReference type="InterPro" id="IPR036908">
    <property type="entry name" value="RlpA-like_sf"/>
</dbReference>
<evidence type="ECO:0000259" key="6">
    <source>
        <dbReference type="Pfam" id="PF03330"/>
    </source>
</evidence>
<keyword evidence="2 3" id="KW-0961">Cell wall biogenesis/degradation</keyword>
<comment type="function">
    <text evidence="3">Lytic transglycosylase with a strong preference for naked glycan strands that lack stem peptides.</text>
</comment>
<dbReference type="CDD" id="cd22268">
    <property type="entry name" value="DPBB_RlpA-like"/>
    <property type="match status" value="1"/>
</dbReference>
<dbReference type="Pfam" id="PF03330">
    <property type="entry name" value="DPBB_1"/>
    <property type="match status" value="1"/>
</dbReference>
<dbReference type="Proteomes" id="UP001200470">
    <property type="component" value="Unassembled WGS sequence"/>
</dbReference>
<keyword evidence="8" id="KW-1185">Reference proteome</keyword>
<dbReference type="InterPro" id="IPR034718">
    <property type="entry name" value="RlpA"/>
</dbReference>